<dbReference type="EMBL" id="JACHWB010000003">
    <property type="protein sequence ID" value="MBB3019494.1"/>
    <property type="molecule type" value="Genomic_DNA"/>
</dbReference>
<proteinExistence type="predicted"/>
<keyword evidence="2" id="KW-1185">Reference proteome</keyword>
<accession>A0A7W4VLQ8</accession>
<reference evidence="1 2" key="1">
    <citation type="submission" date="2020-08" db="EMBL/GenBank/DDBJ databases">
        <title>The Agave Microbiome: Exploring the role of microbial communities in plant adaptations to desert environments.</title>
        <authorList>
            <person name="Partida-Martinez L.P."/>
        </authorList>
    </citation>
    <scope>NUCLEOTIDE SEQUENCE [LARGE SCALE GENOMIC DNA]</scope>
    <source>
        <strain evidence="1 2">AT3.9</strain>
    </source>
</reference>
<evidence type="ECO:0000313" key="2">
    <source>
        <dbReference type="Proteomes" id="UP000532010"/>
    </source>
</evidence>
<name>A0A7W4VLQ8_9HYPH</name>
<organism evidence="1 2">
    <name type="scientific">Microvirga lupini</name>
    <dbReference type="NCBI Taxonomy" id="420324"/>
    <lineage>
        <taxon>Bacteria</taxon>
        <taxon>Pseudomonadati</taxon>
        <taxon>Pseudomonadota</taxon>
        <taxon>Alphaproteobacteria</taxon>
        <taxon>Hyphomicrobiales</taxon>
        <taxon>Methylobacteriaceae</taxon>
        <taxon>Microvirga</taxon>
    </lineage>
</organism>
<gene>
    <name evidence="1" type="ORF">FHR70_002559</name>
</gene>
<sequence length="198" mass="22264">MPKEIEYAVVGLVADILGAATASTPDWLVRPGRAECGDRWPLVHSIYSELTGLELPDEMRKVERRTVDAVLVVPGSPPRILEVDEKQHFNAHRAATLRRYKDDVPLAFDANLWIARSDAKAKLEGGGFSRPMPPLFPGEGGRHRQRAFRDALTDILAPDYGFAPTLRIGDFEVKDWINSPDRTDRMRRLLSARLHRCA</sequence>
<evidence type="ECO:0000313" key="1">
    <source>
        <dbReference type="EMBL" id="MBB3019494.1"/>
    </source>
</evidence>
<protein>
    <submittedName>
        <fullName evidence="1">Uncharacterized protein</fullName>
    </submittedName>
</protein>
<comment type="caution">
    <text evidence="1">The sequence shown here is derived from an EMBL/GenBank/DDBJ whole genome shotgun (WGS) entry which is preliminary data.</text>
</comment>
<dbReference type="RefSeq" id="WP_183450657.1">
    <property type="nucleotide sequence ID" value="NZ_JACHWB010000003.1"/>
</dbReference>
<dbReference type="AlphaFoldDB" id="A0A7W4VLQ8"/>
<dbReference type="Proteomes" id="UP000532010">
    <property type="component" value="Unassembled WGS sequence"/>
</dbReference>